<dbReference type="InterPro" id="IPR001764">
    <property type="entry name" value="Glyco_hydro_3_N"/>
</dbReference>
<dbReference type="InterPro" id="IPR013783">
    <property type="entry name" value="Ig-like_fold"/>
</dbReference>
<name>A0ABP8UYB7_9ACTN</name>
<dbReference type="InterPro" id="IPR050288">
    <property type="entry name" value="Cellulose_deg_GH3"/>
</dbReference>
<comment type="similarity">
    <text evidence="1">Belongs to the glycosyl hydrolase 3 family.</text>
</comment>
<evidence type="ECO:0000256" key="2">
    <source>
        <dbReference type="ARBA" id="ARBA00022801"/>
    </source>
</evidence>
<dbReference type="InterPro" id="IPR036962">
    <property type="entry name" value="Glyco_hydro_3_N_sf"/>
</dbReference>
<evidence type="ECO:0000313" key="5">
    <source>
        <dbReference type="Proteomes" id="UP001501442"/>
    </source>
</evidence>
<comment type="caution">
    <text evidence="4">The sequence shown here is derived from an EMBL/GenBank/DDBJ whole genome shotgun (WGS) entry which is preliminary data.</text>
</comment>
<dbReference type="Pfam" id="PF00933">
    <property type="entry name" value="Glyco_hydro_3"/>
    <property type="match status" value="1"/>
</dbReference>
<dbReference type="Gene3D" id="3.20.20.300">
    <property type="entry name" value="Glycoside hydrolase, family 3, N-terminal domain"/>
    <property type="match status" value="1"/>
</dbReference>
<feature type="domain" description="Fibronectin type III-like" evidence="3">
    <location>
        <begin position="628"/>
        <end position="697"/>
    </location>
</feature>
<dbReference type="InterPro" id="IPR026891">
    <property type="entry name" value="Fn3-like"/>
</dbReference>
<accession>A0ABP8UYB7</accession>
<dbReference type="InterPro" id="IPR036881">
    <property type="entry name" value="Glyco_hydro_3_C_sf"/>
</dbReference>
<keyword evidence="5" id="KW-1185">Reference proteome</keyword>
<dbReference type="PANTHER" id="PTHR42715:SF10">
    <property type="entry name" value="BETA-GLUCOSIDASE"/>
    <property type="match status" value="1"/>
</dbReference>
<dbReference type="PRINTS" id="PR00133">
    <property type="entry name" value="GLHYDRLASE3"/>
</dbReference>
<sequence>MGIRTPRAAGGLAGLTALITSLVATPGAATAARLSPGTVPGRQAAERATVALAPEQRAARLVSQLTLDEKISQLHGIQDADHLRYVPGVPRLGIPPLRITNGPAGIGHSDDRPYKPATALPAPIGLAATFDTRLAEVYGTVQANETRDLAHSLIEAPDINLTRVPQNGRTFETYGEDPYLAGRLAVANIRAIQRKGVIAEVKHYAANNQETGRLTVDERIDERTLQEIYLPAFEASVKEGHVGSVMCAYPKVNGSYACENSYLLDTVLRGQWGFNGFVQSDFGATHSTVPSALAGEDLEMATGTYFDTAMGQAVESGQIKESVIDRMIARRYAVMIRAGLFDRPLTSTPIPAQQDGAIARSIAEQGTVLLKNSGARLPLDPARTRSVAVIGPYAGAAHTGGGGSSQVLPLYTVDPVTGIKNRLPSGSAVSYADGSDVTAAATLARSADVAIVMVGDSEKEGEDRTGLSLSGDQDQLVAAVAAANPHTVVVVKSGAPVLMPWLDKVPAVVEAWYPGEEDGTAVSAVLFGDVDPSGRLPVTFPRADGDTPAHTPERWPGVGGTATYSEGLQIGYRWYDGQDITPLFPFGYGLSYTTFRYGRLRVSPVPARDGRVTVQVDVTNTGHRAGTDVAQVYVSDPAVAGEPPRQLKGFQKVALRPGQTRRLTFTLDRRAFSVWDTATHAWTTARGSYPVAVGDSSRDLPLRATVRVADAAGRRSR</sequence>
<organism evidence="4 5">
    <name type="scientific">Actinoallomurus vinaceus</name>
    <dbReference type="NCBI Taxonomy" id="1080074"/>
    <lineage>
        <taxon>Bacteria</taxon>
        <taxon>Bacillati</taxon>
        <taxon>Actinomycetota</taxon>
        <taxon>Actinomycetes</taxon>
        <taxon>Streptosporangiales</taxon>
        <taxon>Thermomonosporaceae</taxon>
        <taxon>Actinoallomurus</taxon>
    </lineage>
</organism>
<evidence type="ECO:0000259" key="3">
    <source>
        <dbReference type="SMART" id="SM01217"/>
    </source>
</evidence>
<dbReference type="Pfam" id="PF01915">
    <property type="entry name" value="Glyco_hydro_3_C"/>
    <property type="match status" value="1"/>
</dbReference>
<dbReference type="GO" id="GO:0016787">
    <property type="term" value="F:hydrolase activity"/>
    <property type="evidence" value="ECO:0007669"/>
    <property type="project" value="UniProtKB-KW"/>
</dbReference>
<dbReference type="PANTHER" id="PTHR42715">
    <property type="entry name" value="BETA-GLUCOSIDASE"/>
    <property type="match status" value="1"/>
</dbReference>
<evidence type="ECO:0000313" key="4">
    <source>
        <dbReference type="EMBL" id="GAA4640469.1"/>
    </source>
</evidence>
<dbReference type="Gene3D" id="2.60.40.10">
    <property type="entry name" value="Immunoglobulins"/>
    <property type="match status" value="1"/>
</dbReference>
<evidence type="ECO:0000256" key="1">
    <source>
        <dbReference type="ARBA" id="ARBA00005336"/>
    </source>
</evidence>
<reference evidence="5" key="1">
    <citation type="journal article" date="2019" name="Int. J. Syst. Evol. Microbiol.">
        <title>The Global Catalogue of Microorganisms (GCM) 10K type strain sequencing project: providing services to taxonomists for standard genome sequencing and annotation.</title>
        <authorList>
            <consortium name="The Broad Institute Genomics Platform"/>
            <consortium name="The Broad Institute Genome Sequencing Center for Infectious Disease"/>
            <person name="Wu L."/>
            <person name="Ma J."/>
        </authorList>
    </citation>
    <scope>NUCLEOTIDE SEQUENCE [LARGE SCALE GENOMIC DNA]</scope>
    <source>
        <strain evidence="5">JCM 17939</strain>
    </source>
</reference>
<proteinExistence type="inferred from homology"/>
<keyword evidence="2 4" id="KW-0378">Hydrolase</keyword>
<dbReference type="SUPFAM" id="SSF51445">
    <property type="entry name" value="(Trans)glycosidases"/>
    <property type="match status" value="1"/>
</dbReference>
<dbReference type="EMBL" id="BAABHK010000033">
    <property type="protein sequence ID" value="GAA4640469.1"/>
    <property type="molecule type" value="Genomic_DNA"/>
</dbReference>
<dbReference type="SMART" id="SM01217">
    <property type="entry name" value="Fn3_like"/>
    <property type="match status" value="1"/>
</dbReference>
<dbReference type="InterPro" id="IPR017853">
    <property type="entry name" value="GH"/>
</dbReference>
<dbReference type="InterPro" id="IPR002772">
    <property type="entry name" value="Glyco_hydro_3_C"/>
</dbReference>
<gene>
    <name evidence="4" type="ORF">GCM10023196_106060</name>
</gene>
<dbReference type="Proteomes" id="UP001501442">
    <property type="component" value="Unassembled WGS sequence"/>
</dbReference>
<dbReference type="SUPFAM" id="SSF52279">
    <property type="entry name" value="Beta-D-glucan exohydrolase, C-terminal domain"/>
    <property type="match status" value="1"/>
</dbReference>
<protein>
    <submittedName>
        <fullName evidence="4">Glycoside hydrolase family 3 C-terminal domain-containing protein</fullName>
    </submittedName>
</protein>
<dbReference type="Gene3D" id="3.40.50.1700">
    <property type="entry name" value="Glycoside hydrolase family 3 C-terminal domain"/>
    <property type="match status" value="1"/>
</dbReference>
<dbReference type="Pfam" id="PF14310">
    <property type="entry name" value="Fn3-like"/>
    <property type="match status" value="1"/>
</dbReference>
<dbReference type="RefSeq" id="WP_345444242.1">
    <property type="nucleotide sequence ID" value="NZ_BAABHK010000033.1"/>
</dbReference>